<dbReference type="HOGENOM" id="CLU_1572778_0_0_1"/>
<evidence type="ECO:0000313" key="1">
    <source>
        <dbReference type="EMBL" id="ERN12030.1"/>
    </source>
</evidence>
<sequence>MPTDEVQGLRAFLMFLFGDFLFVDRSKGWAKYKIAWPTGDLEHLERVARAPAILAWLFKSSGHESMLPRPILGEVIERFLHIRMWSLELWEPIGFTQDEADICEEAVPVFLTCAHVIYMDMVEAYRPEGVLRQCGPCDQSLPLYSSMGATYNSSGLRGEYLSDIASWTAE</sequence>
<dbReference type="AlphaFoldDB" id="W1PX91"/>
<evidence type="ECO:0000313" key="2">
    <source>
        <dbReference type="Proteomes" id="UP000017836"/>
    </source>
</evidence>
<evidence type="ECO:0008006" key="3">
    <source>
        <dbReference type="Google" id="ProtNLM"/>
    </source>
</evidence>
<protein>
    <recommendedName>
        <fullName evidence="3">Aminotransferase-like plant mobile domain-containing protein</fullName>
    </recommendedName>
</protein>
<reference evidence="2" key="1">
    <citation type="journal article" date="2013" name="Science">
        <title>The Amborella genome and the evolution of flowering plants.</title>
        <authorList>
            <consortium name="Amborella Genome Project"/>
        </authorList>
    </citation>
    <scope>NUCLEOTIDE SEQUENCE [LARGE SCALE GENOMIC DNA]</scope>
</reference>
<accession>W1PX91</accession>
<proteinExistence type="predicted"/>
<name>W1PX91_AMBTC</name>
<dbReference type="Gramene" id="ERN12030">
    <property type="protein sequence ID" value="ERN12030"/>
    <property type="gene ID" value="AMTR_s00165p00071670"/>
</dbReference>
<organism evidence="1 2">
    <name type="scientific">Amborella trichopoda</name>
    <dbReference type="NCBI Taxonomy" id="13333"/>
    <lineage>
        <taxon>Eukaryota</taxon>
        <taxon>Viridiplantae</taxon>
        <taxon>Streptophyta</taxon>
        <taxon>Embryophyta</taxon>
        <taxon>Tracheophyta</taxon>
        <taxon>Spermatophyta</taxon>
        <taxon>Magnoliopsida</taxon>
        <taxon>Amborellales</taxon>
        <taxon>Amborellaceae</taxon>
        <taxon>Amborella</taxon>
    </lineage>
</organism>
<keyword evidence="2" id="KW-1185">Reference proteome</keyword>
<dbReference type="EMBL" id="KI392640">
    <property type="protein sequence ID" value="ERN12030.1"/>
    <property type="molecule type" value="Genomic_DNA"/>
</dbReference>
<gene>
    <name evidence="1" type="ORF">AMTR_s00165p00071670</name>
</gene>
<dbReference type="Proteomes" id="UP000017836">
    <property type="component" value="Unassembled WGS sequence"/>
</dbReference>